<keyword evidence="5" id="KW-1185">Reference proteome</keyword>
<evidence type="ECO:0000259" key="2">
    <source>
        <dbReference type="Pfam" id="PF02771"/>
    </source>
</evidence>
<dbReference type="Gene3D" id="1.10.540.10">
    <property type="entry name" value="Acyl-CoA dehydrogenase/oxidase, N-terminal domain"/>
    <property type="match status" value="1"/>
</dbReference>
<dbReference type="PIRSF" id="PIRSF016578">
    <property type="entry name" value="HsaA"/>
    <property type="match status" value="1"/>
</dbReference>
<gene>
    <name evidence="4" type="ORF">ACFQDL_00480</name>
</gene>
<dbReference type="PANTHER" id="PTHR43884">
    <property type="entry name" value="ACYL-COA DEHYDROGENASE"/>
    <property type="match status" value="1"/>
</dbReference>
<dbReference type="SUPFAM" id="SSF56645">
    <property type="entry name" value="Acyl-CoA dehydrogenase NM domain-like"/>
    <property type="match status" value="1"/>
</dbReference>
<dbReference type="EMBL" id="JBHSWE010000001">
    <property type="protein sequence ID" value="MFC6668757.1"/>
    <property type="molecule type" value="Genomic_DNA"/>
</dbReference>
<sequence length="381" mass="41353">MPSHQIDKSLWGGEKVFDALLADLRTRRQEFEDQKHISPDVIESFKAIGVYRAMVPKALGGDERNPMQFLQMVEALAAADGSAGWVASFGMNPAYLAALPPETVDKVWANGPDVVFAGGIFPPQKAERVEGGFRVSGTWKFGSGSMGASLIGVGIKEENELLPRMAVFPADKVTIKPNWDVIGMVGTGSHDLVVENQFVPEEWTFIRGGQPNLDSDFFRYPSLSFAAQVLAITCAGLAREALDVVQAEAAGRKSVTGAPNLGEREYVQIEIAQAEAKLRSSRAFFYEATEEAWNAVVAGGKPAAEQINLVRLATTNLAHECAEAVRMTYEVTGMTGAFNSHPLSRILRDSSMLTQHAFMGRITLKNAGAMFFGHEPLPGYL</sequence>
<keyword evidence="1" id="KW-0560">Oxidoreductase</keyword>
<dbReference type="InterPro" id="IPR013786">
    <property type="entry name" value="AcylCoA_DH/ox_N"/>
</dbReference>
<proteinExistence type="predicted"/>
<name>A0ABW1ZUF6_9GAMM</name>
<dbReference type="RefSeq" id="WP_379907315.1">
    <property type="nucleotide sequence ID" value="NZ_JBHSWE010000001.1"/>
</dbReference>
<protein>
    <submittedName>
        <fullName evidence="4">Acyl-CoA dehydrogenase family protein</fullName>
    </submittedName>
</protein>
<accession>A0ABW1ZUF6</accession>
<feature type="domain" description="Acyl-CoA dehydrogenase C-terminal" evidence="3">
    <location>
        <begin position="230"/>
        <end position="359"/>
    </location>
</feature>
<dbReference type="InterPro" id="IPR037069">
    <property type="entry name" value="AcylCoA_DH/ox_N_sf"/>
</dbReference>
<evidence type="ECO:0000256" key="1">
    <source>
        <dbReference type="ARBA" id="ARBA00023002"/>
    </source>
</evidence>
<dbReference type="InterPro" id="IPR036250">
    <property type="entry name" value="AcylCo_DH-like_C"/>
</dbReference>
<evidence type="ECO:0000259" key="3">
    <source>
        <dbReference type="Pfam" id="PF08028"/>
    </source>
</evidence>
<dbReference type="InterPro" id="IPR046373">
    <property type="entry name" value="Acyl-CoA_Oxase/DH_mid-dom_sf"/>
</dbReference>
<dbReference type="Proteomes" id="UP001596422">
    <property type="component" value="Unassembled WGS sequence"/>
</dbReference>
<dbReference type="Pfam" id="PF02771">
    <property type="entry name" value="Acyl-CoA_dh_N"/>
    <property type="match status" value="1"/>
</dbReference>
<reference evidence="5" key="1">
    <citation type="journal article" date="2019" name="Int. J. Syst. Evol. Microbiol.">
        <title>The Global Catalogue of Microorganisms (GCM) 10K type strain sequencing project: providing services to taxonomists for standard genome sequencing and annotation.</title>
        <authorList>
            <consortium name="The Broad Institute Genomics Platform"/>
            <consortium name="The Broad Institute Genome Sequencing Center for Infectious Disease"/>
            <person name="Wu L."/>
            <person name="Ma J."/>
        </authorList>
    </citation>
    <scope>NUCLEOTIDE SEQUENCE [LARGE SCALE GENOMIC DNA]</scope>
    <source>
        <strain evidence="5">NBRC 111756</strain>
    </source>
</reference>
<organism evidence="4 5">
    <name type="scientific">Marinobacterium aestuariivivens</name>
    <dbReference type="NCBI Taxonomy" id="1698799"/>
    <lineage>
        <taxon>Bacteria</taxon>
        <taxon>Pseudomonadati</taxon>
        <taxon>Pseudomonadota</taxon>
        <taxon>Gammaproteobacteria</taxon>
        <taxon>Oceanospirillales</taxon>
        <taxon>Oceanospirillaceae</taxon>
        <taxon>Marinobacterium</taxon>
    </lineage>
</organism>
<dbReference type="Pfam" id="PF08028">
    <property type="entry name" value="Acyl-CoA_dh_2"/>
    <property type="match status" value="1"/>
</dbReference>
<dbReference type="SUPFAM" id="SSF47203">
    <property type="entry name" value="Acyl-CoA dehydrogenase C-terminal domain-like"/>
    <property type="match status" value="1"/>
</dbReference>
<dbReference type="InterPro" id="IPR009100">
    <property type="entry name" value="AcylCoA_DH/oxidase_NM_dom_sf"/>
</dbReference>
<dbReference type="PANTHER" id="PTHR43884:SF12">
    <property type="entry name" value="ISOVALERYL-COA DEHYDROGENASE, MITOCHONDRIAL-RELATED"/>
    <property type="match status" value="1"/>
</dbReference>
<dbReference type="InterPro" id="IPR013107">
    <property type="entry name" value="Acyl-CoA_DH_C"/>
</dbReference>
<evidence type="ECO:0000313" key="4">
    <source>
        <dbReference type="EMBL" id="MFC6668757.1"/>
    </source>
</evidence>
<evidence type="ECO:0000313" key="5">
    <source>
        <dbReference type="Proteomes" id="UP001596422"/>
    </source>
</evidence>
<dbReference type="Gene3D" id="2.40.110.10">
    <property type="entry name" value="Butyryl-CoA Dehydrogenase, subunit A, domain 2"/>
    <property type="match status" value="1"/>
</dbReference>
<feature type="domain" description="Acyl-CoA dehydrogenase/oxidase N-terminal" evidence="2">
    <location>
        <begin position="24"/>
        <end position="89"/>
    </location>
</feature>
<dbReference type="Gene3D" id="1.20.140.10">
    <property type="entry name" value="Butyryl-CoA Dehydrogenase, subunit A, domain 3"/>
    <property type="match status" value="1"/>
</dbReference>
<comment type="caution">
    <text evidence="4">The sequence shown here is derived from an EMBL/GenBank/DDBJ whole genome shotgun (WGS) entry which is preliminary data.</text>
</comment>